<dbReference type="STRING" id="51240.A0A2I4GKG7"/>
<evidence type="ECO:0000259" key="2">
    <source>
        <dbReference type="Pfam" id="PF10551"/>
    </source>
</evidence>
<dbReference type="PANTHER" id="PTHR47718:SF13">
    <property type="entry name" value="OS09G0290500 PROTEIN"/>
    <property type="match status" value="1"/>
</dbReference>
<organism evidence="3 4">
    <name type="scientific">Juglans regia</name>
    <name type="common">English walnut</name>
    <dbReference type="NCBI Taxonomy" id="51240"/>
    <lineage>
        <taxon>Eukaryota</taxon>
        <taxon>Viridiplantae</taxon>
        <taxon>Streptophyta</taxon>
        <taxon>Embryophyta</taxon>
        <taxon>Tracheophyta</taxon>
        <taxon>Spermatophyta</taxon>
        <taxon>Magnoliopsida</taxon>
        <taxon>eudicotyledons</taxon>
        <taxon>Gunneridae</taxon>
        <taxon>Pentapetalae</taxon>
        <taxon>rosids</taxon>
        <taxon>fabids</taxon>
        <taxon>Fagales</taxon>
        <taxon>Juglandaceae</taxon>
        <taxon>Juglans</taxon>
    </lineage>
</organism>
<dbReference type="Gramene" id="Jr13_16950_p1">
    <property type="protein sequence ID" value="cds.Jr13_16950_p1"/>
    <property type="gene ID" value="Jr13_16950"/>
</dbReference>
<feature type="compositionally biased region" description="Basic and acidic residues" evidence="1">
    <location>
        <begin position="21"/>
        <end position="36"/>
    </location>
</feature>
<proteinExistence type="predicted"/>
<dbReference type="PANTHER" id="PTHR47718">
    <property type="entry name" value="OS01G0519700 PROTEIN"/>
    <property type="match status" value="1"/>
</dbReference>
<feature type="domain" description="MULE transposase" evidence="2">
    <location>
        <begin position="279"/>
        <end position="355"/>
    </location>
</feature>
<dbReference type="GeneID" id="109008658"/>
<dbReference type="AlphaFoldDB" id="A0A2I4GKG7"/>
<dbReference type="RefSeq" id="XP_018844392.2">
    <property type="nucleotide sequence ID" value="XM_018988847.2"/>
</dbReference>
<dbReference type="Pfam" id="PF10551">
    <property type="entry name" value="MULE"/>
    <property type="match status" value="1"/>
</dbReference>
<keyword evidence="3" id="KW-1185">Reference proteome</keyword>
<evidence type="ECO:0000313" key="4">
    <source>
        <dbReference type="RefSeq" id="XP_018844392.2"/>
    </source>
</evidence>
<dbReference type="InterPro" id="IPR018289">
    <property type="entry name" value="MULE_transposase_dom"/>
</dbReference>
<dbReference type="Proteomes" id="UP000235220">
    <property type="component" value="Chromosome 13"/>
</dbReference>
<evidence type="ECO:0000313" key="3">
    <source>
        <dbReference type="Proteomes" id="UP000235220"/>
    </source>
</evidence>
<feature type="region of interest" description="Disordered" evidence="1">
    <location>
        <begin position="1"/>
        <end position="54"/>
    </location>
</feature>
<sequence>MSGFQSSASSPFGLNSASSSHVEEIQEPTHDSREVENLSTPSEFKDDNEFGTQNTVHTERTDIIKELKLGIVFKFEEELASYYKRYEKQYRFEIMTQMSHRFEDERLRYVTLGGACGGKGRNRTKNVARPHVTSKTDCNARINATFIEGVFKLLTVHNFYNHGLGPQKSRLFPCNREVSESIKKVLDTNDQVGIRMNQSFTALVQEAGGFENLSFNDNARHLRLEKCGIGGLREYFARMQYKNDGFFSLMDIYDDGRLRNVCLAYSQSRAAYKYFGDAVTFNTTYLTNRYGMSFAPFVGVNHYGQSILLGARLISSQDTEMFTWLFQTWLNCKNGEAPKVIITNQDRSMKMRLLSSFQIAEKYFAYGTY</sequence>
<protein>
    <submittedName>
        <fullName evidence="4">Protein FAR-RED IMPAIRED RESPONSE 1-like</fullName>
    </submittedName>
</protein>
<accession>A0A2I4GKG7</accession>
<name>A0A2I4GKG7_JUGRE</name>
<evidence type="ECO:0000256" key="1">
    <source>
        <dbReference type="SAM" id="MobiDB-lite"/>
    </source>
</evidence>
<reference evidence="4" key="1">
    <citation type="submission" date="2025-08" db="UniProtKB">
        <authorList>
            <consortium name="RefSeq"/>
        </authorList>
    </citation>
    <scope>IDENTIFICATION</scope>
    <source>
        <tissue evidence="4">Leaves</tissue>
    </source>
</reference>
<feature type="compositionally biased region" description="Polar residues" evidence="1">
    <location>
        <begin position="1"/>
        <end position="20"/>
    </location>
</feature>
<gene>
    <name evidence="4" type="primary">LOC109008658</name>
</gene>
<dbReference type="KEGG" id="jre:109008658"/>